<gene>
    <name evidence="2" type="ORF">K7862_01715</name>
</gene>
<dbReference type="PANTHER" id="PTHR33495:SF2">
    <property type="entry name" value="ANTI-SIGMA FACTOR ANTAGONIST TM_1081-RELATED"/>
    <property type="match status" value="1"/>
</dbReference>
<dbReference type="RefSeq" id="WP_222959615.1">
    <property type="nucleotide sequence ID" value="NZ_JAINZZ010000001.1"/>
</dbReference>
<evidence type="ECO:0000313" key="3">
    <source>
        <dbReference type="Proteomes" id="UP000778578"/>
    </source>
</evidence>
<dbReference type="SUPFAM" id="SSF52091">
    <property type="entry name" value="SpoIIaa-like"/>
    <property type="match status" value="1"/>
</dbReference>
<dbReference type="Gene3D" id="3.30.750.24">
    <property type="entry name" value="STAS domain"/>
    <property type="match status" value="1"/>
</dbReference>
<dbReference type="InterPro" id="IPR058548">
    <property type="entry name" value="MlaB-like_STAS"/>
</dbReference>
<dbReference type="PANTHER" id="PTHR33495">
    <property type="entry name" value="ANTI-SIGMA FACTOR ANTAGONIST TM_1081-RELATED-RELATED"/>
    <property type="match status" value="1"/>
</dbReference>
<protein>
    <submittedName>
        <fullName evidence="2">STAS domain-containing protein</fullName>
    </submittedName>
</protein>
<dbReference type="InterPro" id="IPR002645">
    <property type="entry name" value="STAS_dom"/>
</dbReference>
<accession>A0ABS7PZN8</accession>
<feature type="domain" description="STAS" evidence="1">
    <location>
        <begin position="7"/>
        <end position="116"/>
    </location>
</feature>
<name>A0ABS7PZN8_9ACTN</name>
<dbReference type="Pfam" id="PF13466">
    <property type="entry name" value="STAS_2"/>
    <property type="match status" value="1"/>
</dbReference>
<sequence>MPAAFVGKVHVSAEAEVCVLTLRGELDYQDAEDVERAGRDAADSGLRTTVVDLSQVTFADSTLLNALLLWRRRHDADGRHLVITGPLQPAVYRLLDVSGTLEYFSIDSGDGPAANG</sequence>
<evidence type="ECO:0000313" key="2">
    <source>
        <dbReference type="EMBL" id="MBY8876357.1"/>
    </source>
</evidence>
<proteinExistence type="predicted"/>
<organism evidence="2 3">
    <name type="scientific">Actinacidiphila acidipaludis</name>
    <dbReference type="NCBI Taxonomy" id="2873382"/>
    <lineage>
        <taxon>Bacteria</taxon>
        <taxon>Bacillati</taxon>
        <taxon>Actinomycetota</taxon>
        <taxon>Actinomycetes</taxon>
        <taxon>Kitasatosporales</taxon>
        <taxon>Streptomycetaceae</taxon>
        <taxon>Actinacidiphila</taxon>
    </lineage>
</organism>
<dbReference type="Proteomes" id="UP000778578">
    <property type="component" value="Unassembled WGS sequence"/>
</dbReference>
<comment type="caution">
    <text evidence="2">The sequence shown here is derived from an EMBL/GenBank/DDBJ whole genome shotgun (WGS) entry which is preliminary data.</text>
</comment>
<dbReference type="CDD" id="cd07043">
    <property type="entry name" value="STAS_anti-anti-sigma_factors"/>
    <property type="match status" value="1"/>
</dbReference>
<evidence type="ECO:0000259" key="1">
    <source>
        <dbReference type="PROSITE" id="PS50801"/>
    </source>
</evidence>
<dbReference type="EMBL" id="JAINZZ010000001">
    <property type="protein sequence ID" value="MBY8876357.1"/>
    <property type="molecule type" value="Genomic_DNA"/>
</dbReference>
<dbReference type="InterPro" id="IPR036513">
    <property type="entry name" value="STAS_dom_sf"/>
</dbReference>
<dbReference type="PROSITE" id="PS50801">
    <property type="entry name" value="STAS"/>
    <property type="match status" value="1"/>
</dbReference>
<reference evidence="2 3" key="1">
    <citation type="submission" date="2021-08" db="EMBL/GenBank/DDBJ databases">
        <title>WGS of actinomycetes from Thailand.</title>
        <authorList>
            <person name="Thawai C."/>
        </authorList>
    </citation>
    <scope>NUCLEOTIDE SEQUENCE [LARGE SCALE GENOMIC DNA]</scope>
    <source>
        <strain evidence="2 3">PLK6-54</strain>
    </source>
</reference>
<keyword evidence="3" id="KW-1185">Reference proteome</keyword>